<dbReference type="PANTHER" id="PTHR10921">
    <property type="entry name" value="NUCLEAR DISTRIBUTION PROTEIN NUDE HOMOLOG 1"/>
    <property type="match status" value="1"/>
</dbReference>
<dbReference type="GO" id="GO:0008017">
    <property type="term" value="F:microtubule binding"/>
    <property type="evidence" value="ECO:0007669"/>
    <property type="project" value="InterPro"/>
</dbReference>
<evidence type="ECO:0000256" key="4">
    <source>
        <dbReference type="ARBA" id="ARBA00022701"/>
    </source>
</evidence>
<dbReference type="GO" id="GO:0000132">
    <property type="term" value="P:establishment of mitotic spindle orientation"/>
    <property type="evidence" value="ECO:0007669"/>
    <property type="project" value="TreeGrafter"/>
</dbReference>
<dbReference type="EMBL" id="NAJQ01000441">
    <property type="protein sequence ID" value="TKA69591.1"/>
    <property type="molecule type" value="Genomic_DNA"/>
</dbReference>
<reference evidence="10 11" key="1">
    <citation type="submission" date="2017-03" db="EMBL/GenBank/DDBJ databases">
        <title>Genomes of endolithic fungi from Antarctica.</title>
        <authorList>
            <person name="Coleine C."/>
            <person name="Masonjones S."/>
            <person name="Stajich J.E."/>
        </authorList>
    </citation>
    <scope>NUCLEOTIDE SEQUENCE [LARGE SCALE GENOMIC DNA]</scope>
    <source>
        <strain evidence="10 11">CCFEE 5184</strain>
    </source>
</reference>
<dbReference type="Gene3D" id="6.10.250.1080">
    <property type="match status" value="1"/>
</dbReference>
<feature type="compositionally biased region" description="Low complexity" evidence="8">
    <location>
        <begin position="606"/>
        <end position="623"/>
    </location>
</feature>
<evidence type="ECO:0000259" key="9">
    <source>
        <dbReference type="Pfam" id="PF04880"/>
    </source>
</evidence>
<feature type="coiled-coil region" evidence="7">
    <location>
        <begin position="8"/>
        <end position="176"/>
    </location>
</feature>
<feature type="region of interest" description="Disordered" evidence="8">
    <location>
        <begin position="344"/>
        <end position="676"/>
    </location>
</feature>
<evidence type="ECO:0000256" key="1">
    <source>
        <dbReference type="ARBA" id="ARBA00004245"/>
    </source>
</evidence>
<keyword evidence="3" id="KW-0963">Cytoplasm</keyword>
<feature type="compositionally biased region" description="Low complexity" evidence="8">
    <location>
        <begin position="496"/>
        <end position="525"/>
    </location>
</feature>
<keyword evidence="6" id="KW-0206">Cytoskeleton</keyword>
<comment type="caution">
    <text evidence="10">The sequence shown here is derived from an EMBL/GenBank/DDBJ whole genome shotgun (WGS) entry which is preliminary data.</text>
</comment>
<evidence type="ECO:0000256" key="6">
    <source>
        <dbReference type="ARBA" id="ARBA00023212"/>
    </source>
</evidence>
<evidence type="ECO:0000256" key="2">
    <source>
        <dbReference type="ARBA" id="ARBA00007429"/>
    </source>
</evidence>
<dbReference type="InterPro" id="IPR033494">
    <property type="entry name" value="NUDE"/>
</dbReference>
<dbReference type="Pfam" id="PF04880">
    <property type="entry name" value="NUDE_C"/>
    <property type="match status" value="1"/>
</dbReference>
<keyword evidence="4" id="KW-0493">Microtubule</keyword>
<sequence length="676" mass="71931">MSSPLRPGASLEQELDYYKKQYEQLETDLADFQASSKELEEQLERDIEAAEKNERKLKEQVEKLGFEVEEWKTKHKQAKAEANSAQNALQKEITTLRESNRALQLKLRDVEVVNDDYERQARNTESSLEDLESKYNVTIERGVMQEEEIRMGEQEREALRIETQRLRDELGDLKVESEITLEKLRLADGTIERLRTRKPSPLAVENLRARSPASEASGITPSSTTASTPPPKSDTLSDAPTPPSPPLSDAPMHAQADFKTPRKSLLPDAAMTPRASLYGPRAVPRHTRGPSIASSNGTSADARAMRPPVSKPVKRPSNVTGESLPRSDSLYQIKALRGRMQKIEERVHSARSKLPAPGTRTPTSSPRPAGEHIPASVTMRRSMKRPSGSAASFLANANEMSVDSAAPATTDRAARRESHIKRLSYGIPRPTSSAAADRPPSALDNNRPPSAHGGRPPSAAATSRPSSRASLAAASGTASRPDSRAGARTPAGHRYGTAGTSTTTTNGTARFSTTTSTSTTQPRSSIGGGGTGLGSTSTSRPRSSMGGHSYATVHGTTPRSHRPSASVSELRRKATADTDEPAFAAGGLFSTPTGRRTTLERGGTGLPTFSASSPVSAAAPGSARKTAGGGTPLQLAGGKTLRRTSAGLGGDGGGGGGGEMRPPPSRRKMSDVGETY</sequence>
<dbReference type="Proteomes" id="UP000309340">
    <property type="component" value="Unassembled WGS sequence"/>
</dbReference>
<dbReference type="GO" id="GO:0047496">
    <property type="term" value="P:vesicle transport along microtubule"/>
    <property type="evidence" value="ECO:0007669"/>
    <property type="project" value="TreeGrafter"/>
</dbReference>
<organism evidence="10 11">
    <name type="scientific">Friedmanniomyces simplex</name>
    <dbReference type="NCBI Taxonomy" id="329884"/>
    <lineage>
        <taxon>Eukaryota</taxon>
        <taxon>Fungi</taxon>
        <taxon>Dikarya</taxon>
        <taxon>Ascomycota</taxon>
        <taxon>Pezizomycotina</taxon>
        <taxon>Dothideomycetes</taxon>
        <taxon>Dothideomycetidae</taxon>
        <taxon>Mycosphaerellales</taxon>
        <taxon>Teratosphaeriaceae</taxon>
        <taxon>Friedmanniomyces</taxon>
    </lineage>
</organism>
<evidence type="ECO:0000256" key="3">
    <source>
        <dbReference type="ARBA" id="ARBA00022490"/>
    </source>
</evidence>
<dbReference type="PANTHER" id="PTHR10921:SF1">
    <property type="entry name" value="NUCLEAR DISTRIBUTION PROTEIN NUDE HOMOLOG"/>
    <property type="match status" value="1"/>
</dbReference>
<feature type="region of interest" description="Disordered" evidence="8">
    <location>
        <begin position="186"/>
        <end position="332"/>
    </location>
</feature>
<evidence type="ECO:0000256" key="8">
    <source>
        <dbReference type="SAM" id="MobiDB-lite"/>
    </source>
</evidence>
<keyword evidence="5 7" id="KW-0175">Coiled coil</keyword>
<dbReference type="GO" id="GO:0005871">
    <property type="term" value="C:kinesin complex"/>
    <property type="evidence" value="ECO:0007669"/>
    <property type="project" value="TreeGrafter"/>
</dbReference>
<dbReference type="InterPro" id="IPR006964">
    <property type="entry name" value="NUDE_dom"/>
</dbReference>
<evidence type="ECO:0000256" key="5">
    <source>
        <dbReference type="ARBA" id="ARBA00023054"/>
    </source>
</evidence>
<comment type="similarity">
    <text evidence="2">Belongs to the nudE family.</text>
</comment>
<dbReference type="GO" id="GO:0000776">
    <property type="term" value="C:kinetochore"/>
    <property type="evidence" value="ECO:0007669"/>
    <property type="project" value="TreeGrafter"/>
</dbReference>
<dbReference type="GO" id="GO:0051642">
    <property type="term" value="P:centrosome localization"/>
    <property type="evidence" value="ECO:0007669"/>
    <property type="project" value="TreeGrafter"/>
</dbReference>
<evidence type="ECO:0000313" key="10">
    <source>
        <dbReference type="EMBL" id="TKA69591.1"/>
    </source>
</evidence>
<keyword evidence="11" id="KW-1185">Reference proteome</keyword>
<feature type="compositionally biased region" description="Low complexity" evidence="8">
    <location>
        <begin position="355"/>
        <end position="368"/>
    </location>
</feature>
<feature type="compositionally biased region" description="Low complexity" evidence="8">
    <location>
        <begin position="534"/>
        <end position="547"/>
    </location>
</feature>
<dbReference type="STRING" id="329884.A0A4U0X1G7"/>
<proteinExistence type="inferred from homology"/>
<dbReference type="AlphaFoldDB" id="A0A4U0X1G7"/>
<dbReference type="GO" id="GO:0005874">
    <property type="term" value="C:microtubule"/>
    <property type="evidence" value="ECO:0007669"/>
    <property type="project" value="UniProtKB-KW"/>
</dbReference>
<feature type="compositionally biased region" description="Gly residues" evidence="8">
    <location>
        <begin position="647"/>
        <end position="659"/>
    </location>
</feature>
<comment type="subcellular location">
    <subcellularLocation>
        <location evidence="1">Cytoplasm</location>
        <location evidence="1">Cytoskeleton</location>
    </subcellularLocation>
</comment>
<feature type="compositionally biased region" description="Low complexity" evidence="8">
    <location>
        <begin position="220"/>
        <end position="239"/>
    </location>
</feature>
<feature type="compositionally biased region" description="Polar residues" evidence="8">
    <location>
        <begin position="554"/>
        <end position="567"/>
    </location>
</feature>
<dbReference type="GO" id="GO:0007020">
    <property type="term" value="P:microtubule nucleation"/>
    <property type="evidence" value="ECO:0007669"/>
    <property type="project" value="TreeGrafter"/>
</dbReference>
<dbReference type="OrthoDB" id="5877028at2759"/>
<protein>
    <recommendedName>
        <fullName evidence="9">NUDE domain-containing protein</fullName>
    </recommendedName>
</protein>
<accession>A0A4U0X1G7</accession>
<evidence type="ECO:0000256" key="7">
    <source>
        <dbReference type="SAM" id="Coils"/>
    </source>
</evidence>
<feature type="compositionally biased region" description="Low complexity" evidence="8">
    <location>
        <begin position="454"/>
        <end position="480"/>
    </location>
</feature>
<feature type="domain" description="NUDE" evidence="9">
    <location>
        <begin position="127"/>
        <end position="294"/>
    </location>
</feature>
<name>A0A4U0X1G7_9PEZI</name>
<evidence type="ECO:0000313" key="11">
    <source>
        <dbReference type="Proteomes" id="UP000309340"/>
    </source>
</evidence>
<gene>
    <name evidence="10" type="ORF">B0A55_09260</name>
</gene>
<dbReference type="GO" id="GO:0007059">
    <property type="term" value="P:chromosome segregation"/>
    <property type="evidence" value="ECO:0007669"/>
    <property type="project" value="TreeGrafter"/>
</dbReference>